<dbReference type="Proteomes" id="UP000800235">
    <property type="component" value="Unassembled WGS sequence"/>
</dbReference>
<accession>A0A9P4TUU7</accession>
<dbReference type="OrthoDB" id="4898945at2759"/>
<dbReference type="Gene3D" id="2.40.40.10">
    <property type="entry name" value="RlpA-like domain"/>
    <property type="match status" value="1"/>
</dbReference>
<dbReference type="EMBL" id="MU007081">
    <property type="protein sequence ID" value="KAF2423505.1"/>
    <property type="molecule type" value="Genomic_DNA"/>
</dbReference>
<dbReference type="InterPro" id="IPR010829">
    <property type="entry name" value="Cerato-platanin"/>
</dbReference>
<keyword evidence="3" id="KW-0964">Secreted</keyword>
<comment type="caution">
    <text evidence="4">The sequence shown here is derived from an EMBL/GenBank/DDBJ whole genome shotgun (WGS) entry which is preliminary data.</text>
</comment>
<proteinExistence type="inferred from homology"/>
<dbReference type="GO" id="GO:0005576">
    <property type="term" value="C:extracellular region"/>
    <property type="evidence" value="ECO:0007669"/>
    <property type="project" value="UniProtKB-SubCell"/>
</dbReference>
<protein>
    <submittedName>
        <fullName evidence="4">Cerato-platanin</fullName>
    </submittedName>
</protein>
<keyword evidence="5" id="KW-1185">Reference proteome</keyword>
<name>A0A9P4TUU7_9PEZI</name>
<reference evidence="4" key="1">
    <citation type="journal article" date="2020" name="Stud. Mycol.">
        <title>101 Dothideomycetes genomes: a test case for predicting lifestyles and emergence of pathogens.</title>
        <authorList>
            <person name="Haridas S."/>
            <person name="Albert R."/>
            <person name="Binder M."/>
            <person name="Bloem J."/>
            <person name="Labutti K."/>
            <person name="Salamov A."/>
            <person name="Andreopoulos B."/>
            <person name="Baker S."/>
            <person name="Barry K."/>
            <person name="Bills G."/>
            <person name="Bluhm B."/>
            <person name="Cannon C."/>
            <person name="Castanera R."/>
            <person name="Culley D."/>
            <person name="Daum C."/>
            <person name="Ezra D."/>
            <person name="Gonzalez J."/>
            <person name="Henrissat B."/>
            <person name="Kuo A."/>
            <person name="Liang C."/>
            <person name="Lipzen A."/>
            <person name="Lutzoni F."/>
            <person name="Magnuson J."/>
            <person name="Mondo S."/>
            <person name="Nolan M."/>
            <person name="Ohm R."/>
            <person name="Pangilinan J."/>
            <person name="Park H.-J."/>
            <person name="Ramirez L."/>
            <person name="Alfaro M."/>
            <person name="Sun H."/>
            <person name="Tritt A."/>
            <person name="Yoshinaga Y."/>
            <person name="Zwiers L.-H."/>
            <person name="Turgeon B."/>
            <person name="Goodwin S."/>
            <person name="Spatafora J."/>
            <person name="Crous P."/>
            <person name="Grigoriev I."/>
        </authorList>
    </citation>
    <scope>NUCLEOTIDE SEQUENCE</scope>
    <source>
        <strain evidence="4">CBS 130266</strain>
    </source>
</reference>
<dbReference type="Pfam" id="PF07249">
    <property type="entry name" value="Cerato-platanin"/>
    <property type="match status" value="1"/>
</dbReference>
<dbReference type="AlphaFoldDB" id="A0A9P4TUU7"/>
<organism evidence="4 5">
    <name type="scientific">Tothia fuscella</name>
    <dbReference type="NCBI Taxonomy" id="1048955"/>
    <lineage>
        <taxon>Eukaryota</taxon>
        <taxon>Fungi</taxon>
        <taxon>Dikarya</taxon>
        <taxon>Ascomycota</taxon>
        <taxon>Pezizomycotina</taxon>
        <taxon>Dothideomycetes</taxon>
        <taxon>Pleosporomycetidae</taxon>
        <taxon>Venturiales</taxon>
        <taxon>Cylindrosympodiaceae</taxon>
        <taxon>Tothia</taxon>
    </lineage>
</organism>
<sequence length="138" mass="14688">MKLSTFAHASVLSAAIRAARVTYDDGYDLPSRSLVEVACSDGSNGMIRRGWHFQSEIPSYPYIGGSSDIASWNSPNCGQCLAVTFERKSIYILAIDVSTGSVVNMAKKAMDDITGGRAIEVGTVDADVVAVDNKFCGV</sequence>
<dbReference type="CDD" id="cd22778">
    <property type="entry name" value="DPBB_CEPL-like"/>
    <property type="match status" value="1"/>
</dbReference>
<evidence type="ECO:0000256" key="2">
    <source>
        <dbReference type="ARBA" id="ARBA00010421"/>
    </source>
</evidence>
<evidence type="ECO:0000256" key="1">
    <source>
        <dbReference type="ARBA" id="ARBA00004613"/>
    </source>
</evidence>
<comment type="similarity">
    <text evidence="2">Belongs to the cerato-platanin family.</text>
</comment>
<evidence type="ECO:0000313" key="4">
    <source>
        <dbReference type="EMBL" id="KAF2423505.1"/>
    </source>
</evidence>
<dbReference type="InterPro" id="IPR036908">
    <property type="entry name" value="RlpA-like_sf"/>
</dbReference>
<comment type="subcellular location">
    <subcellularLocation>
        <location evidence="1">Secreted</location>
    </subcellularLocation>
</comment>
<evidence type="ECO:0000256" key="3">
    <source>
        <dbReference type="ARBA" id="ARBA00022525"/>
    </source>
</evidence>
<evidence type="ECO:0000313" key="5">
    <source>
        <dbReference type="Proteomes" id="UP000800235"/>
    </source>
</evidence>
<gene>
    <name evidence="4" type="ORF">EJ08DRAFT_664367</name>
</gene>
<dbReference type="SUPFAM" id="SSF50685">
    <property type="entry name" value="Barwin-like endoglucanases"/>
    <property type="match status" value="1"/>
</dbReference>